<sequence length="723" mass="80340">MTSDDEFDDDFGDIDISALEAAAVQNPKTSFKRPREADDDDNAQRAKTTKTEVPHTRLLARRVLQERFGLDEFRLKQELAITRLLDGGSSVVVFPTGAGKSLCYQVPAVAFKELDKEALHGSRAPEHSGVTLVISPLIALMKDQVDALLRRKIKAAVLNSSISREQYLMTQDDLRHGRLDLVYCAPERLNSEGAIDSLKAIPGGIRLLAVDEAHCISEWGHSFRPDYLKIARFAKEANVERVVCLTATATPKVAQDICDAFDIPPEGLFSTTVYRPNLRLLAQSSTKETDDLAKLVTYLRSNPGPTIIYVTVQKQTEKLAKDLAGNGFVAKPYHAGMNNDLRTQTQEQFIASESLVVVATIAFGMGIDKSNVRNIIHFDIPSSIESYSQQIGRAGRDGLPSTCLFNLSTKDFHMRNVFTYGDRPSARSLRLLLSDICSTKRKHLKAGDTFSVALYQQSKEVDIGAITLGIIYAQLELHFHLFRAAGTQYSIYKYETKNAGLIASDKSAEARVIGKPSNRTKWTTVPLDSLALSSGIERKSLVRKLEDWNDRGAVQLKKEGVLNTFRLAKPLPTTKKEIDDIVKHLDTEMEAKELQNIQRTKDLINLITDRKCFARALAEYFGELPGSDGMREECGHCTWCETHEQVVLPDEPPQTPDPDMVKKVLAACSIRDDPRFLAKLAFGIKSPRMAAEGLYKSPVFESANGCDFLDLVKVFTKHCPSTV</sequence>
<evidence type="ECO:0000256" key="4">
    <source>
        <dbReference type="ARBA" id="ARBA00022806"/>
    </source>
</evidence>
<dbReference type="EMBL" id="MU005778">
    <property type="protein sequence ID" value="KAF2705470.1"/>
    <property type="molecule type" value="Genomic_DNA"/>
</dbReference>
<dbReference type="PROSITE" id="PS51192">
    <property type="entry name" value="HELICASE_ATP_BIND_1"/>
    <property type="match status" value="1"/>
</dbReference>
<evidence type="ECO:0000256" key="6">
    <source>
        <dbReference type="ARBA" id="ARBA00034617"/>
    </source>
</evidence>
<feature type="domain" description="Helicase ATP-binding" evidence="9">
    <location>
        <begin position="81"/>
        <end position="267"/>
    </location>
</feature>
<comment type="subcellular location">
    <subcellularLocation>
        <location evidence="7">Nucleus</location>
    </subcellularLocation>
</comment>
<dbReference type="NCBIfam" id="TIGR00614">
    <property type="entry name" value="recQ_fam"/>
    <property type="match status" value="1"/>
</dbReference>
<dbReference type="GO" id="GO:0043138">
    <property type="term" value="F:3'-5' DNA helicase activity"/>
    <property type="evidence" value="ECO:0007669"/>
    <property type="project" value="UniProtKB-EC"/>
</dbReference>
<proteinExistence type="inferred from homology"/>
<dbReference type="InterPro" id="IPR004589">
    <property type="entry name" value="DNA_helicase_ATP-dep_RecQ"/>
</dbReference>
<organism evidence="11 12">
    <name type="scientific">Pleomassaria siparia CBS 279.74</name>
    <dbReference type="NCBI Taxonomy" id="1314801"/>
    <lineage>
        <taxon>Eukaryota</taxon>
        <taxon>Fungi</taxon>
        <taxon>Dikarya</taxon>
        <taxon>Ascomycota</taxon>
        <taxon>Pezizomycotina</taxon>
        <taxon>Dothideomycetes</taxon>
        <taxon>Pleosporomycetidae</taxon>
        <taxon>Pleosporales</taxon>
        <taxon>Pleomassariaceae</taxon>
        <taxon>Pleomassaria</taxon>
    </lineage>
</organism>
<dbReference type="GO" id="GO:0005524">
    <property type="term" value="F:ATP binding"/>
    <property type="evidence" value="ECO:0007669"/>
    <property type="project" value="UniProtKB-KW"/>
</dbReference>
<name>A0A6G1JYB2_9PLEO</name>
<evidence type="ECO:0000313" key="12">
    <source>
        <dbReference type="Proteomes" id="UP000799428"/>
    </source>
</evidence>
<dbReference type="InterPro" id="IPR001650">
    <property type="entry name" value="Helicase_C-like"/>
</dbReference>
<dbReference type="SMART" id="SM00490">
    <property type="entry name" value="HELICc"/>
    <property type="match status" value="1"/>
</dbReference>
<keyword evidence="4 7" id="KW-0347">Helicase</keyword>
<protein>
    <recommendedName>
        <fullName evidence="7">ATP-dependent DNA helicase</fullName>
        <ecNumber evidence="7">5.6.2.4</ecNumber>
    </recommendedName>
</protein>
<comment type="catalytic activity">
    <reaction evidence="7">
        <text>ATP + H2O = ADP + phosphate + H(+)</text>
        <dbReference type="Rhea" id="RHEA:13065"/>
        <dbReference type="ChEBI" id="CHEBI:15377"/>
        <dbReference type="ChEBI" id="CHEBI:15378"/>
        <dbReference type="ChEBI" id="CHEBI:30616"/>
        <dbReference type="ChEBI" id="CHEBI:43474"/>
        <dbReference type="ChEBI" id="CHEBI:456216"/>
    </reaction>
</comment>
<dbReference type="Pfam" id="PF00270">
    <property type="entry name" value="DEAD"/>
    <property type="match status" value="1"/>
</dbReference>
<keyword evidence="12" id="KW-1185">Reference proteome</keyword>
<keyword evidence="5 7" id="KW-0067">ATP-binding</keyword>
<dbReference type="SUPFAM" id="SSF52540">
    <property type="entry name" value="P-loop containing nucleoside triphosphate hydrolases"/>
    <property type="match status" value="1"/>
</dbReference>
<feature type="domain" description="Helicase C-terminal" evidence="10">
    <location>
        <begin position="291"/>
        <end position="437"/>
    </location>
</feature>
<dbReference type="PANTHER" id="PTHR13710:SF120">
    <property type="entry name" value="BIFUNCTIONAL 3'-5' EXONUCLEASE_ATP-DEPENDENT HELICASE WRN"/>
    <property type="match status" value="1"/>
</dbReference>
<evidence type="ECO:0000259" key="9">
    <source>
        <dbReference type="PROSITE" id="PS51192"/>
    </source>
</evidence>
<evidence type="ECO:0000313" key="11">
    <source>
        <dbReference type="EMBL" id="KAF2705470.1"/>
    </source>
</evidence>
<dbReference type="InterPro" id="IPR036388">
    <property type="entry name" value="WH-like_DNA-bd_sf"/>
</dbReference>
<dbReference type="InterPro" id="IPR011545">
    <property type="entry name" value="DEAD/DEAH_box_helicase_dom"/>
</dbReference>
<dbReference type="PROSITE" id="PS51194">
    <property type="entry name" value="HELICASE_CTER"/>
    <property type="match status" value="1"/>
</dbReference>
<accession>A0A6G1JYB2</accession>
<dbReference type="AlphaFoldDB" id="A0A6G1JYB2"/>
<dbReference type="CDD" id="cd18018">
    <property type="entry name" value="DEXHc_RecQ4-like"/>
    <property type="match status" value="1"/>
</dbReference>
<dbReference type="Proteomes" id="UP000799428">
    <property type="component" value="Unassembled WGS sequence"/>
</dbReference>
<evidence type="ECO:0000259" key="10">
    <source>
        <dbReference type="PROSITE" id="PS51194"/>
    </source>
</evidence>
<dbReference type="GO" id="GO:0009378">
    <property type="term" value="F:four-way junction helicase activity"/>
    <property type="evidence" value="ECO:0007669"/>
    <property type="project" value="TreeGrafter"/>
</dbReference>
<dbReference type="GO" id="GO:0005737">
    <property type="term" value="C:cytoplasm"/>
    <property type="evidence" value="ECO:0007669"/>
    <property type="project" value="TreeGrafter"/>
</dbReference>
<evidence type="ECO:0000256" key="7">
    <source>
        <dbReference type="RuleBase" id="RU364117"/>
    </source>
</evidence>
<dbReference type="GO" id="GO:0005694">
    <property type="term" value="C:chromosome"/>
    <property type="evidence" value="ECO:0007669"/>
    <property type="project" value="TreeGrafter"/>
</dbReference>
<dbReference type="GO" id="GO:0000724">
    <property type="term" value="P:double-strand break repair via homologous recombination"/>
    <property type="evidence" value="ECO:0007669"/>
    <property type="project" value="TreeGrafter"/>
</dbReference>
<dbReference type="OrthoDB" id="10261556at2759"/>
<reference evidence="11" key="1">
    <citation type="journal article" date="2020" name="Stud. Mycol.">
        <title>101 Dothideomycetes genomes: a test case for predicting lifestyles and emergence of pathogens.</title>
        <authorList>
            <person name="Haridas S."/>
            <person name="Albert R."/>
            <person name="Binder M."/>
            <person name="Bloem J."/>
            <person name="Labutti K."/>
            <person name="Salamov A."/>
            <person name="Andreopoulos B."/>
            <person name="Baker S."/>
            <person name="Barry K."/>
            <person name="Bills G."/>
            <person name="Bluhm B."/>
            <person name="Cannon C."/>
            <person name="Castanera R."/>
            <person name="Culley D."/>
            <person name="Daum C."/>
            <person name="Ezra D."/>
            <person name="Gonzalez J."/>
            <person name="Henrissat B."/>
            <person name="Kuo A."/>
            <person name="Liang C."/>
            <person name="Lipzen A."/>
            <person name="Lutzoni F."/>
            <person name="Magnuson J."/>
            <person name="Mondo S."/>
            <person name="Nolan M."/>
            <person name="Ohm R."/>
            <person name="Pangilinan J."/>
            <person name="Park H.-J."/>
            <person name="Ramirez L."/>
            <person name="Alfaro M."/>
            <person name="Sun H."/>
            <person name="Tritt A."/>
            <person name="Yoshinaga Y."/>
            <person name="Zwiers L.-H."/>
            <person name="Turgeon B."/>
            <person name="Goodwin S."/>
            <person name="Spatafora J."/>
            <person name="Crous P."/>
            <person name="Grigoriev I."/>
        </authorList>
    </citation>
    <scope>NUCLEOTIDE SEQUENCE</scope>
    <source>
        <strain evidence="11">CBS 279.74</strain>
    </source>
</reference>
<dbReference type="EC" id="5.6.2.4" evidence="7"/>
<evidence type="ECO:0000256" key="8">
    <source>
        <dbReference type="SAM" id="MobiDB-lite"/>
    </source>
</evidence>
<evidence type="ECO:0000256" key="3">
    <source>
        <dbReference type="ARBA" id="ARBA00022801"/>
    </source>
</evidence>
<dbReference type="GO" id="GO:0005634">
    <property type="term" value="C:nucleus"/>
    <property type="evidence" value="ECO:0007669"/>
    <property type="project" value="UniProtKB-SubCell"/>
</dbReference>
<dbReference type="Gene3D" id="3.40.50.300">
    <property type="entry name" value="P-loop containing nucleotide triphosphate hydrolases"/>
    <property type="match status" value="2"/>
</dbReference>
<keyword evidence="3 7" id="KW-0378">Hydrolase</keyword>
<dbReference type="Gene3D" id="1.10.10.10">
    <property type="entry name" value="Winged helix-like DNA-binding domain superfamily/Winged helix DNA-binding domain"/>
    <property type="match status" value="1"/>
</dbReference>
<evidence type="ECO:0000256" key="1">
    <source>
        <dbReference type="ARBA" id="ARBA00005446"/>
    </source>
</evidence>
<dbReference type="GO" id="GO:0003676">
    <property type="term" value="F:nucleic acid binding"/>
    <property type="evidence" value="ECO:0007669"/>
    <property type="project" value="InterPro"/>
</dbReference>
<dbReference type="InterPro" id="IPR014001">
    <property type="entry name" value="Helicase_ATP-bd"/>
</dbReference>
<dbReference type="Pfam" id="PF16124">
    <property type="entry name" value="RecQ_Zn_bind"/>
    <property type="match status" value="1"/>
</dbReference>
<dbReference type="SMART" id="SM00487">
    <property type="entry name" value="DEXDc"/>
    <property type="match status" value="1"/>
</dbReference>
<dbReference type="InterPro" id="IPR027417">
    <property type="entry name" value="P-loop_NTPase"/>
</dbReference>
<dbReference type="PANTHER" id="PTHR13710">
    <property type="entry name" value="DNA HELICASE RECQ FAMILY MEMBER"/>
    <property type="match status" value="1"/>
</dbReference>
<keyword evidence="2 7" id="KW-0547">Nucleotide-binding</keyword>
<feature type="region of interest" description="Disordered" evidence="8">
    <location>
        <begin position="25"/>
        <end position="50"/>
    </location>
</feature>
<comment type="catalytic activity">
    <reaction evidence="6 7">
        <text>Couples ATP hydrolysis with the unwinding of duplex DNA by translocating in the 3'-5' direction.</text>
        <dbReference type="EC" id="5.6.2.4"/>
    </reaction>
</comment>
<evidence type="ECO:0000256" key="5">
    <source>
        <dbReference type="ARBA" id="ARBA00022840"/>
    </source>
</evidence>
<gene>
    <name evidence="11" type="ORF">K504DRAFT_460221</name>
</gene>
<dbReference type="InterPro" id="IPR032284">
    <property type="entry name" value="RecQ_Zn-bd"/>
</dbReference>
<evidence type="ECO:0000256" key="2">
    <source>
        <dbReference type="ARBA" id="ARBA00022741"/>
    </source>
</evidence>
<keyword evidence="7" id="KW-0539">Nucleus</keyword>
<comment type="similarity">
    <text evidence="1 7">Belongs to the helicase family. RecQ subfamily.</text>
</comment>
<dbReference type="Pfam" id="PF00271">
    <property type="entry name" value="Helicase_C"/>
    <property type="match status" value="1"/>
</dbReference>
<dbReference type="GO" id="GO:0016787">
    <property type="term" value="F:hydrolase activity"/>
    <property type="evidence" value="ECO:0007669"/>
    <property type="project" value="UniProtKB-KW"/>
</dbReference>